<dbReference type="InterPro" id="IPR020846">
    <property type="entry name" value="MFS_dom"/>
</dbReference>
<dbReference type="EMBL" id="JAPFQI010000013">
    <property type="protein sequence ID" value="MCW8087072.1"/>
    <property type="molecule type" value="Genomic_DNA"/>
</dbReference>
<feature type="domain" description="Major facilitator superfamily (MFS) profile" evidence="9">
    <location>
        <begin position="10"/>
        <end position="411"/>
    </location>
</feature>
<feature type="transmembrane region" description="Helical" evidence="8">
    <location>
        <begin position="294"/>
        <end position="314"/>
    </location>
</feature>
<name>A0ABT3NY33_9PROT</name>
<dbReference type="Proteomes" id="UP001526430">
    <property type="component" value="Unassembled WGS sequence"/>
</dbReference>
<keyword evidence="5" id="KW-0769">Symport</keyword>
<feature type="transmembrane region" description="Helical" evidence="8">
    <location>
        <begin position="182"/>
        <end position="201"/>
    </location>
</feature>
<dbReference type="PROSITE" id="PS50850">
    <property type="entry name" value="MFS"/>
    <property type="match status" value="1"/>
</dbReference>
<feature type="transmembrane region" description="Helical" evidence="8">
    <location>
        <begin position="387"/>
        <end position="407"/>
    </location>
</feature>
<keyword evidence="11" id="KW-1185">Reference proteome</keyword>
<accession>A0ABT3NY33</accession>
<dbReference type="PANTHER" id="PTHR43528">
    <property type="entry name" value="ALPHA-KETOGLUTARATE PERMEASE"/>
    <property type="match status" value="1"/>
</dbReference>
<dbReference type="InterPro" id="IPR051084">
    <property type="entry name" value="H+-coupled_symporters"/>
</dbReference>
<evidence type="ECO:0000256" key="1">
    <source>
        <dbReference type="ARBA" id="ARBA00004651"/>
    </source>
</evidence>
<feature type="transmembrane region" description="Helical" evidence="8">
    <location>
        <begin position="47"/>
        <end position="70"/>
    </location>
</feature>
<evidence type="ECO:0000313" key="10">
    <source>
        <dbReference type="EMBL" id="MCW8087072.1"/>
    </source>
</evidence>
<evidence type="ECO:0000256" key="8">
    <source>
        <dbReference type="SAM" id="Phobius"/>
    </source>
</evidence>
<feature type="transmembrane region" description="Helical" evidence="8">
    <location>
        <begin position="82"/>
        <end position="103"/>
    </location>
</feature>
<evidence type="ECO:0000256" key="3">
    <source>
        <dbReference type="ARBA" id="ARBA00022475"/>
    </source>
</evidence>
<sequence>MTTSHPRSRIIAAGVVGNVLEWYDFAVFGYFAAVLGRHFFPAQNPTAQILATFGVFAIGFLMRPLGGALIGAIGDRHGRRAALNLSIVTMAVPTVLIGLLPSYETLGILAPTLLVLLRMMQGLSVGGEFTASMVFVAEHAAPGRQGLTISAVAAGAGGGLLLGSGTGALLNAVMSPEALADWGWRIPFLFGAVVALAGFLLRRHMVEAPSRESHAAPLRAVLRTQGGLVARMTGLAAFAGVAFYLVFVYLVSWLQVVDGIPPAAALEINTLSMALMLPMVVLGGWLADRFGQFAVMRVVLVAALIATWPLFLLMHHPEPLMIQLGQLGFVVLVGLYLAPLPVALMRAAPADLRCTTMALGQNLALGALGGCAPLVAAFLIARSGDEMMPAFIIMAATAVSLAMAFSFRDQR</sequence>
<feature type="transmembrane region" description="Helical" evidence="8">
    <location>
        <begin position="263"/>
        <end position="287"/>
    </location>
</feature>
<keyword evidence="3" id="KW-1003">Cell membrane</keyword>
<protein>
    <submittedName>
        <fullName evidence="10">MFS transporter</fullName>
    </submittedName>
</protein>
<dbReference type="SUPFAM" id="SSF103473">
    <property type="entry name" value="MFS general substrate transporter"/>
    <property type="match status" value="1"/>
</dbReference>
<feature type="transmembrane region" description="Helical" evidence="8">
    <location>
        <begin position="12"/>
        <end position="35"/>
    </location>
</feature>
<evidence type="ECO:0000256" key="5">
    <source>
        <dbReference type="ARBA" id="ARBA00022847"/>
    </source>
</evidence>
<comment type="subcellular location">
    <subcellularLocation>
        <location evidence="1">Cell membrane</location>
        <topology evidence="1">Multi-pass membrane protein</topology>
    </subcellularLocation>
</comment>
<feature type="transmembrane region" description="Helical" evidence="8">
    <location>
        <begin position="320"/>
        <end position="342"/>
    </location>
</feature>
<proteinExistence type="predicted"/>
<comment type="caution">
    <text evidence="10">The sequence shown here is derived from an EMBL/GenBank/DDBJ whole genome shotgun (WGS) entry which is preliminary data.</text>
</comment>
<organism evidence="10 11">
    <name type="scientific">Sabulicella glaciei</name>
    <dbReference type="NCBI Taxonomy" id="2984948"/>
    <lineage>
        <taxon>Bacteria</taxon>
        <taxon>Pseudomonadati</taxon>
        <taxon>Pseudomonadota</taxon>
        <taxon>Alphaproteobacteria</taxon>
        <taxon>Acetobacterales</taxon>
        <taxon>Acetobacteraceae</taxon>
        <taxon>Sabulicella</taxon>
    </lineage>
</organism>
<evidence type="ECO:0000256" key="7">
    <source>
        <dbReference type="ARBA" id="ARBA00023136"/>
    </source>
</evidence>
<keyword evidence="6 8" id="KW-1133">Transmembrane helix</keyword>
<evidence type="ECO:0000259" key="9">
    <source>
        <dbReference type="PROSITE" id="PS50850"/>
    </source>
</evidence>
<dbReference type="PANTHER" id="PTHR43528:SF1">
    <property type="entry name" value="ALPHA-KETOGLUTARATE PERMEASE"/>
    <property type="match status" value="1"/>
</dbReference>
<dbReference type="Gene3D" id="1.20.1250.20">
    <property type="entry name" value="MFS general substrate transporter like domains"/>
    <property type="match status" value="2"/>
</dbReference>
<feature type="transmembrane region" description="Helical" evidence="8">
    <location>
        <begin position="115"/>
        <end position="137"/>
    </location>
</feature>
<evidence type="ECO:0000256" key="2">
    <source>
        <dbReference type="ARBA" id="ARBA00022448"/>
    </source>
</evidence>
<dbReference type="InterPro" id="IPR036259">
    <property type="entry name" value="MFS_trans_sf"/>
</dbReference>
<evidence type="ECO:0000256" key="4">
    <source>
        <dbReference type="ARBA" id="ARBA00022692"/>
    </source>
</evidence>
<feature type="transmembrane region" description="Helical" evidence="8">
    <location>
        <begin position="228"/>
        <end position="251"/>
    </location>
</feature>
<reference evidence="10 11" key="1">
    <citation type="submission" date="2022-10" db="EMBL/GenBank/DDBJ databases">
        <title>Roseococcus glaciei nov., sp. nov., isolated from glacier.</title>
        <authorList>
            <person name="Liu Q."/>
            <person name="Xin Y.-H."/>
        </authorList>
    </citation>
    <scope>NUCLEOTIDE SEQUENCE [LARGE SCALE GENOMIC DNA]</scope>
    <source>
        <strain evidence="10 11">MDT2-1-1</strain>
    </source>
</reference>
<evidence type="ECO:0000256" key="6">
    <source>
        <dbReference type="ARBA" id="ARBA00022989"/>
    </source>
</evidence>
<keyword evidence="4 8" id="KW-0812">Transmembrane</keyword>
<dbReference type="Pfam" id="PF07690">
    <property type="entry name" value="MFS_1"/>
    <property type="match status" value="1"/>
</dbReference>
<feature type="transmembrane region" description="Helical" evidence="8">
    <location>
        <begin position="363"/>
        <end position="381"/>
    </location>
</feature>
<feature type="transmembrane region" description="Helical" evidence="8">
    <location>
        <begin position="149"/>
        <end position="170"/>
    </location>
</feature>
<gene>
    <name evidence="10" type="ORF">OF850_15675</name>
</gene>
<dbReference type="RefSeq" id="WP_301591218.1">
    <property type="nucleotide sequence ID" value="NZ_JAPFQI010000013.1"/>
</dbReference>
<evidence type="ECO:0000313" key="11">
    <source>
        <dbReference type="Proteomes" id="UP001526430"/>
    </source>
</evidence>
<keyword evidence="7 8" id="KW-0472">Membrane</keyword>
<dbReference type="InterPro" id="IPR011701">
    <property type="entry name" value="MFS"/>
</dbReference>
<keyword evidence="2" id="KW-0813">Transport</keyword>